<dbReference type="AlphaFoldDB" id="A0A1X6MZ28"/>
<name>A0A1X6MZ28_9APHY</name>
<accession>A0A1X6MZ28</accession>
<organism evidence="2 3">
    <name type="scientific">Postia placenta MAD-698-R-SB12</name>
    <dbReference type="NCBI Taxonomy" id="670580"/>
    <lineage>
        <taxon>Eukaryota</taxon>
        <taxon>Fungi</taxon>
        <taxon>Dikarya</taxon>
        <taxon>Basidiomycota</taxon>
        <taxon>Agaricomycotina</taxon>
        <taxon>Agaricomycetes</taxon>
        <taxon>Polyporales</taxon>
        <taxon>Adustoporiaceae</taxon>
        <taxon>Rhodonia</taxon>
    </lineage>
</organism>
<protein>
    <submittedName>
        <fullName evidence="2">Uncharacterized protein</fullName>
    </submittedName>
</protein>
<feature type="region of interest" description="Disordered" evidence="1">
    <location>
        <begin position="1"/>
        <end position="56"/>
    </location>
</feature>
<sequence length="194" mass="21446">MGSTSSKPARHLPRTVKPTWAGARTPNPGEAPHARPSIPRASETKNEAIERDARDPQFMANLSKLGQVRVDHHMQTVRPDAERIQGVFQTRLRSEVEASSARSTHNKLVAGSLQDLLQERKSLTSRDELHKLAQRYDVDPDKLESIARFVNSPSIDEGSIKRTIGEDGAETVTMKAIWVDPSLRQPPSAQLTSG</sequence>
<dbReference type="GeneID" id="36324088"/>
<reference evidence="2 3" key="1">
    <citation type="submission" date="2017-04" db="EMBL/GenBank/DDBJ databases">
        <title>Genome Sequence of the Model Brown-Rot Fungus Postia placenta SB12.</title>
        <authorList>
            <consortium name="DOE Joint Genome Institute"/>
            <person name="Gaskell J."/>
            <person name="Kersten P."/>
            <person name="Larrondo L.F."/>
            <person name="Canessa P."/>
            <person name="Martinez D."/>
            <person name="Hibbett D."/>
            <person name="Schmoll M."/>
            <person name="Kubicek C.P."/>
            <person name="Martinez A.T."/>
            <person name="Yadav J."/>
            <person name="Master E."/>
            <person name="Magnuson J.K."/>
            <person name="James T."/>
            <person name="Yaver D."/>
            <person name="Berka R."/>
            <person name="Labutti K."/>
            <person name="Lipzen A."/>
            <person name="Aerts A."/>
            <person name="Barry K."/>
            <person name="Henrissat B."/>
            <person name="Blanchette R."/>
            <person name="Grigoriev I."/>
            <person name="Cullen D."/>
        </authorList>
    </citation>
    <scope>NUCLEOTIDE SEQUENCE [LARGE SCALE GENOMIC DNA]</scope>
    <source>
        <strain evidence="2 3">MAD-698-R-SB12</strain>
    </source>
</reference>
<keyword evidence="3" id="KW-1185">Reference proteome</keyword>
<evidence type="ECO:0000313" key="2">
    <source>
        <dbReference type="EMBL" id="OSX61510.1"/>
    </source>
</evidence>
<feature type="compositionally biased region" description="Basic and acidic residues" evidence="1">
    <location>
        <begin position="42"/>
        <end position="55"/>
    </location>
</feature>
<dbReference type="EMBL" id="KZ110598">
    <property type="protein sequence ID" value="OSX61510.1"/>
    <property type="molecule type" value="Genomic_DNA"/>
</dbReference>
<evidence type="ECO:0000313" key="3">
    <source>
        <dbReference type="Proteomes" id="UP000194127"/>
    </source>
</evidence>
<proteinExistence type="predicted"/>
<gene>
    <name evidence="2" type="ORF">POSPLADRAFT_1046852</name>
</gene>
<dbReference type="Proteomes" id="UP000194127">
    <property type="component" value="Unassembled WGS sequence"/>
</dbReference>
<dbReference type="OrthoDB" id="4085451at2759"/>
<evidence type="ECO:0000256" key="1">
    <source>
        <dbReference type="SAM" id="MobiDB-lite"/>
    </source>
</evidence>
<dbReference type="RefSeq" id="XP_024338304.1">
    <property type="nucleotide sequence ID" value="XM_024479138.1"/>
</dbReference>